<evidence type="ECO:0000256" key="1">
    <source>
        <dbReference type="ARBA" id="ARBA00004141"/>
    </source>
</evidence>
<evidence type="ECO:0000313" key="8">
    <source>
        <dbReference type="EMBL" id="GMA93265.1"/>
    </source>
</evidence>
<keyword evidence="10" id="KW-1185">Reference proteome</keyword>
<keyword evidence="7" id="KW-1003">Cell membrane</keyword>
<accession>A0ABQ6K2F5</accession>
<comment type="subunit">
    <text evidence="7">The Tat system comprises two distinct complexes: a TatABC complex, containing multiple copies of TatA, TatB and TatC subunits, and a separate TatA complex, containing only TatA subunits. Substrates initially bind to the TatABC complex, which probably triggers association of the separate TatA complex to form the active translocon.</text>
</comment>
<proteinExistence type="inferred from homology"/>
<evidence type="ECO:0000313" key="9">
    <source>
        <dbReference type="EMBL" id="GMA97166.1"/>
    </source>
</evidence>
<comment type="caution">
    <text evidence="8">The sequence shown here is derived from an EMBL/GenBank/DDBJ whole genome shotgun (WGS) entry which is preliminary data.</text>
</comment>
<dbReference type="Proteomes" id="UP001157034">
    <property type="component" value="Unassembled WGS sequence"/>
</dbReference>
<evidence type="ECO:0000256" key="3">
    <source>
        <dbReference type="ARBA" id="ARBA00022927"/>
    </source>
</evidence>
<protein>
    <recommendedName>
        <fullName evidence="7">Sec-independent protein translocase protein TatC</fullName>
    </recommendedName>
</protein>
<keyword evidence="7" id="KW-0813">Transport</keyword>
<evidence type="ECO:0000256" key="2">
    <source>
        <dbReference type="ARBA" id="ARBA00022692"/>
    </source>
</evidence>
<dbReference type="EMBL" id="BSVB01000001">
    <property type="protein sequence ID" value="GMA97166.1"/>
    <property type="molecule type" value="Genomic_DNA"/>
</dbReference>
<keyword evidence="3 7" id="KW-0653">Protein transport</keyword>
<feature type="transmembrane region" description="Helical" evidence="7">
    <location>
        <begin position="28"/>
        <end position="46"/>
    </location>
</feature>
<evidence type="ECO:0000313" key="10">
    <source>
        <dbReference type="Proteomes" id="UP001157034"/>
    </source>
</evidence>
<comment type="function">
    <text evidence="7">Part of the twin-arginine translocation (Tat) system that transports large folded proteins containing a characteristic twin-arginine motif in their signal peptide across membranes. Together with TatB, TatC is part of a receptor directly interacting with Tat signal peptides.</text>
</comment>
<dbReference type="PANTHER" id="PTHR30371:SF0">
    <property type="entry name" value="SEC-INDEPENDENT PROTEIN TRANSLOCASE PROTEIN TATC, CHLOROPLASTIC-RELATED"/>
    <property type="match status" value="1"/>
</dbReference>
<keyword evidence="2 7" id="KW-0812">Transmembrane</keyword>
<feature type="transmembrane region" description="Helical" evidence="7">
    <location>
        <begin position="165"/>
        <end position="189"/>
    </location>
</feature>
<gene>
    <name evidence="8" type="primary">tatC_1</name>
    <name evidence="7" type="synonym">tatC</name>
    <name evidence="9" type="synonym">tatC_2</name>
    <name evidence="8" type="ORF">GCM10025881_00890</name>
    <name evidence="9" type="ORF">GCM10025881_39900</name>
</gene>
<dbReference type="HAMAP" id="MF_00902">
    <property type="entry name" value="TatC"/>
    <property type="match status" value="1"/>
</dbReference>
<evidence type="ECO:0000256" key="7">
    <source>
        <dbReference type="HAMAP-Rule" id="MF_00902"/>
    </source>
</evidence>
<evidence type="ECO:0000256" key="6">
    <source>
        <dbReference type="ARBA" id="ARBA00023136"/>
    </source>
</evidence>
<feature type="transmembrane region" description="Helical" evidence="7">
    <location>
        <begin position="201"/>
        <end position="219"/>
    </location>
</feature>
<reference evidence="8" key="3">
    <citation type="submission" date="2023-02" db="EMBL/GenBank/DDBJ databases">
        <authorList>
            <person name="Sun Q."/>
            <person name="Mori K."/>
        </authorList>
    </citation>
    <scope>NUCLEOTIDE SEQUENCE</scope>
    <source>
        <strain evidence="8">NBRC 108894</strain>
    </source>
</reference>
<evidence type="ECO:0000256" key="4">
    <source>
        <dbReference type="ARBA" id="ARBA00022989"/>
    </source>
</evidence>
<organism evidence="8 10">
    <name type="scientific">Pseudolysinimonas kribbensis</name>
    <dbReference type="NCBI Taxonomy" id="433641"/>
    <lineage>
        <taxon>Bacteria</taxon>
        <taxon>Bacillati</taxon>
        <taxon>Actinomycetota</taxon>
        <taxon>Actinomycetes</taxon>
        <taxon>Micrococcales</taxon>
        <taxon>Microbacteriaceae</taxon>
        <taxon>Pseudolysinimonas</taxon>
    </lineage>
</organism>
<comment type="similarity">
    <text evidence="7">Belongs to the TatC family.</text>
</comment>
<comment type="subcellular location">
    <subcellularLocation>
        <location evidence="7">Cell membrane</location>
        <topology evidence="7">Multi-pass membrane protein</topology>
    </subcellularLocation>
    <subcellularLocation>
        <location evidence="1">Membrane</location>
        <topology evidence="1">Multi-pass membrane protein</topology>
    </subcellularLocation>
</comment>
<feature type="transmembrane region" description="Helical" evidence="7">
    <location>
        <begin position="115"/>
        <end position="138"/>
    </location>
</feature>
<dbReference type="Pfam" id="PF00902">
    <property type="entry name" value="TatC"/>
    <property type="match status" value="1"/>
</dbReference>
<evidence type="ECO:0000256" key="5">
    <source>
        <dbReference type="ARBA" id="ARBA00023010"/>
    </source>
</evidence>
<keyword evidence="4 7" id="KW-1133">Transmembrane helix</keyword>
<dbReference type="InterPro" id="IPR002033">
    <property type="entry name" value="TatC"/>
</dbReference>
<dbReference type="PROSITE" id="PS01218">
    <property type="entry name" value="TATC"/>
    <property type="match status" value="1"/>
</dbReference>
<dbReference type="EMBL" id="BSVB01000001">
    <property type="protein sequence ID" value="GMA93265.1"/>
    <property type="molecule type" value="Genomic_DNA"/>
</dbReference>
<dbReference type="NCBIfam" id="TIGR00945">
    <property type="entry name" value="tatC"/>
    <property type="match status" value="1"/>
</dbReference>
<dbReference type="InterPro" id="IPR019820">
    <property type="entry name" value="Sec-indep_translocase_CS"/>
</dbReference>
<reference evidence="8" key="1">
    <citation type="journal article" date="2014" name="Int. J. Syst. Evol. Microbiol.">
        <title>Complete genome of a new Firmicutes species belonging to the dominant human colonic microbiota ('Ruminococcus bicirculans') reveals two chromosomes and a selective capacity to utilize plant glucans.</title>
        <authorList>
            <consortium name="NISC Comparative Sequencing Program"/>
            <person name="Wegmann U."/>
            <person name="Louis P."/>
            <person name="Goesmann A."/>
            <person name="Henrissat B."/>
            <person name="Duncan S.H."/>
            <person name="Flint H.J."/>
        </authorList>
    </citation>
    <scope>NUCLEOTIDE SEQUENCE</scope>
    <source>
        <strain evidence="8">NBRC 108894</strain>
    </source>
</reference>
<name>A0ABQ6K2F5_9MICO</name>
<keyword evidence="6 7" id="KW-0472">Membrane</keyword>
<keyword evidence="5 7" id="KW-0811">Translocation</keyword>
<dbReference type="PANTHER" id="PTHR30371">
    <property type="entry name" value="SEC-INDEPENDENT PROTEIN TRANSLOCASE PROTEIN TATC"/>
    <property type="match status" value="1"/>
</dbReference>
<feature type="transmembrane region" description="Helical" evidence="7">
    <location>
        <begin position="225"/>
        <end position="244"/>
    </location>
</feature>
<feature type="transmembrane region" description="Helical" evidence="7">
    <location>
        <begin position="83"/>
        <end position="108"/>
    </location>
</feature>
<sequence length="269" mass="29742">MAVRTRRRSNPEGRMSLGQHLVELRRRVFWAAGAVVVGTGGGWFLYDLVWPQLESPIQHIAKSHQAIINFTNITGAFDLRVQIAFTIGIVVSSPVWLYQIFAFLVPALSRREKRYVLAFIGTAIPLFLIGCAVGWIVFPHMIELMSSFVPAGSASFYDAKYYLDFVLKLVLVVGFAFELPVFLVLLNFVGVLRGKAILKGWRWAVLAIVVFTAIATPAADISSMMLLALPMTVLYFVAIGISLLHDRQVDRRKAAEELASSASVDATPA</sequence>
<reference evidence="10" key="2">
    <citation type="journal article" date="2019" name="Int. J. Syst. Evol. Microbiol.">
        <title>The Global Catalogue of Microorganisms (GCM) 10K type strain sequencing project: providing services to taxonomists for standard genome sequencing and annotation.</title>
        <authorList>
            <consortium name="The Broad Institute Genomics Platform"/>
            <consortium name="The Broad Institute Genome Sequencing Center for Infectious Disease"/>
            <person name="Wu L."/>
            <person name="Ma J."/>
        </authorList>
    </citation>
    <scope>NUCLEOTIDE SEQUENCE [LARGE SCALE GENOMIC DNA]</scope>
    <source>
        <strain evidence="10">NBRC 108894</strain>
    </source>
</reference>
<dbReference type="PRINTS" id="PR01840">
    <property type="entry name" value="TATCFAMILY"/>
</dbReference>